<evidence type="ECO:0000313" key="3">
    <source>
        <dbReference type="Proteomes" id="UP000294599"/>
    </source>
</evidence>
<keyword evidence="1" id="KW-0812">Transmembrane</keyword>
<keyword evidence="1" id="KW-0472">Membrane</keyword>
<keyword evidence="1" id="KW-1133">Transmembrane helix</keyword>
<dbReference type="Proteomes" id="UP000294599">
    <property type="component" value="Unassembled WGS sequence"/>
</dbReference>
<dbReference type="Pfam" id="PF06127">
    <property type="entry name" value="Mpo1-like"/>
    <property type="match status" value="1"/>
</dbReference>
<accession>A0A4R3L3T1</accession>
<dbReference type="PANTHER" id="PTHR34205">
    <property type="entry name" value="TRANSMEMBRANE PROTEIN"/>
    <property type="match status" value="1"/>
</dbReference>
<feature type="transmembrane region" description="Helical" evidence="1">
    <location>
        <begin position="62"/>
        <end position="82"/>
    </location>
</feature>
<comment type="caution">
    <text evidence="2">The sequence shown here is derived from an EMBL/GenBank/DDBJ whole genome shotgun (WGS) entry which is preliminary data.</text>
</comment>
<proteinExistence type="predicted"/>
<dbReference type="AlphaFoldDB" id="A0A4R3L3T1"/>
<organism evidence="2 3">
    <name type="scientific">Pseudofulvimonas gallinarii</name>
    <dbReference type="NCBI Taxonomy" id="634155"/>
    <lineage>
        <taxon>Bacteria</taxon>
        <taxon>Pseudomonadati</taxon>
        <taxon>Pseudomonadota</taxon>
        <taxon>Gammaproteobacteria</taxon>
        <taxon>Lysobacterales</taxon>
        <taxon>Rhodanobacteraceae</taxon>
        <taxon>Pseudofulvimonas</taxon>
    </lineage>
</organism>
<evidence type="ECO:0008006" key="4">
    <source>
        <dbReference type="Google" id="ProtNLM"/>
    </source>
</evidence>
<dbReference type="InterPro" id="IPR009305">
    <property type="entry name" value="Mpo1-like"/>
</dbReference>
<evidence type="ECO:0000313" key="2">
    <source>
        <dbReference type="EMBL" id="TCS93330.1"/>
    </source>
</evidence>
<reference evidence="2 3" key="1">
    <citation type="submission" date="2019-03" db="EMBL/GenBank/DDBJ databases">
        <title>Genomic Encyclopedia of Type Strains, Phase IV (KMG-IV): sequencing the most valuable type-strain genomes for metagenomic binning, comparative biology and taxonomic classification.</title>
        <authorList>
            <person name="Goeker M."/>
        </authorList>
    </citation>
    <scope>NUCLEOTIDE SEQUENCE [LARGE SCALE GENOMIC DNA]</scope>
    <source>
        <strain evidence="2 3">DSM 21944</strain>
    </source>
</reference>
<name>A0A4R3L3T1_9GAMM</name>
<dbReference type="EMBL" id="SMAF01000028">
    <property type="protein sequence ID" value="TCS93330.1"/>
    <property type="molecule type" value="Genomic_DNA"/>
</dbReference>
<evidence type="ECO:0000256" key="1">
    <source>
        <dbReference type="SAM" id="Phobius"/>
    </source>
</evidence>
<sequence>MKRGAALPIIKGMSQRYATFREFYPFYLNEHRDPTCRRLHFVGSALIVVLVALVIARLLAPWWLLAVPLVGYGFAWVGHFFFERNRPATFTYPLYSLIGDWVMFKDILTGRIRF</sequence>
<gene>
    <name evidence="2" type="ORF">EDC25_12811</name>
</gene>
<protein>
    <recommendedName>
        <fullName evidence="4">DUF962 domain-containing protein</fullName>
    </recommendedName>
</protein>
<keyword evidence="3" id="KW-1185">Reference proteome</keyword>
<dbReference type="PANTHER" id="PTHR34205:SF2">
    <property type="entry name" value="DUF962 DOMAIN-CONTAINING PROTEIN"/>
    <property type="match status" value="1"/>
</dbReference>
<feature type="transmembrane region" description="Helical" evidence="1">
    <location>
        <begin position="39"/>
        <end position="56"/>
    </location>
</feature>